<feature type="transmembrane region" description="Helical" evidence="6">
    <location>
        <begin position="461"/>
        <end position="479"/>
    </location>
</feature>
<name>A0A316U709_9BASI</name>
<feature type="compositionally biased region" description="Basic and acidic residues" evidence="5">
    <location>
        <begin position="524"/>
        <end position="536"/>
    </location>
</feature>
<dbReference type="PROSITE" id="PS50850">
    <property type="entry name" value="MFS"/>
    <property type="match status" value="1"/>
</dbReference>
<feature type="transmembrane region" description="Helical" evidence="6">
    <location>
        <begin position="175"/>
        <end position="195"/>
    </location>
</feature>
<dbReference type="Proteomes" id="UP000245942">
    <property type="component" value="Unassembled WGS sequence"/>
</dbReference>
<dbReference type="RefSeq" id="XP_025345885.1">
    <property type="nucleotide sequence ID" value="XM_025493740.1"/>
</dbReference>
<feature type="transmembrane region" description="Helical" evidence="6">
    <location>
        <begin position="78"/>
        <end position="98"/>
    </location>
</feature>
<feature type="domain" description="Major facilitator superfamily (MFS) profile" evidence="7">
    <location>
        <begin position="80"/>
        <end position="511"/>
    </location>
</feature>
<feature type="transmembrane region" description="Helical" evidence="6">
    <location>
        <begin position="145"/>
        <end position="163"/>
    </location>
</feature>
<keyword evidence="4 6" id="KW-0472">Membrane</keyword>
<dbReference type="PANTHER" id="PTHR23502:SF45">
    <property type="entry name" value="MAJOR FACILITATOR SUPERFAMILY (MFS) PROFILE DOMAIN-CONTAINING PROTEIN"/>
    <property type="match status" value="1"/>
</dbReference>
<evidence type="ECO:0000256" key="4">
    <source>
        <dbReference type="ARBA" id="ARBA00023136"/>
    </source>
</evidence>
<feature type="transmembrane region" description="Helical" evidence="6">
    <location>
        <begin position="391"/>
        <end position="413"/>
    </location>
</feature>
<evidence type="ECO:0000256" key="1">
    <source>
        <dbReference type="ARBA" id="ARBA00004141"/>
    </source>
</evidence>
<evidence type="ECO:0000313" key="8">
    <source>
        <dbReference type="EMBL" id="PWN18725.1"/>
    </source>
</evidence>
<feature type="region of interest" description="Disordered" evidence="5">
    <location>
        <begin position="517"/>
        <end position="555"/>
    </location>
</feature>
<dbReference type="Gene3D" id="1.20.1250.20">
    <property type="entry name" value="MFS general substrate transporter like domains"/>
    <property type="match status" value="1"/>
</dbReference>
<accession>A0A316U709</accession>
<dbReference type="InterPro" id="IPR036259">
    <property type="entry name" value="MFS_trans_sf"/>
</dbReference>
<keyword evidence="2 6" id="KW-0812">Transmembrane</keyword>
<dbReference type="PANTHER" id="PTHR23502">
    <property type="entry name" value="MAJOR FACILITATOR SUPERFAMILY"/>
    <property type="match status" value="1"/>
</dbReference>
<dbReference type="STRING" id="1684307.A0A316U709"/>
<evidence type="ECO:0000313" key="9">
    <source>
        <dbReference type="Proteomes" id="UP000245942"/>
    </source>
</evidence>
<feature type="transmembrane region" description="Helical" evidence="6">
    <location>
        <begin position="207"/>
        <end position="227"/>
    </location>
</feature>
<dbReference type="OrthoDB" id="5376138at2759"/>
<keyword evidence="9" id="KW-1185">Reference proteome</keyword>
<evidence type="ECO:0000259" key="7">
    <source>
        <dbReference type="PROSITE" id="PS50850"/>
    </source>
</evidence>
<feature type="transmembrane region" description="Helical" evidence="6">
    <location>
        <begin position="350"/>
        <end position="370"/>
    </location>
</feature>
<feature type="transmembrane region" description="Helical" evidence="6">
    <location>
        <begin position="312"/>
        <end position="338"/>
    </location>
</feature>
<evidence type="ECO:0000256" key="2">
    <source>
        <dbReference type="ARBA" id="ARBA00022692"/>
    </source>
</evidence>
<dbReference type="FunFam" id="1.20.1250.20:FF:000082">
    <property type="entry name" value="MFS multidrug transporter, putative"/>
    <property type="match status" value="1"/>
</dbReference>
<comment type="subcellular location">
    <subcellularLocation>
        <location evidence="1">Membrane</location>
        <topology evidence="1">Multi-pass membrane protein</topology>
    </subcellularLocation>
</comment>
<keyword evidence="3 6" id="KW-1133">Transmembrane helix</keyword>
<dbReference type="GO" id="GO:0022857">
    <property type="term" value="F:transmembrane transporter activity"/>
    <property type="evidence" value="ECO:0007669"/>
    <property type="project" value="InterPro"/>
</dbReference>
<protein>
    <submittedName>
        <fullName evidence="8">MFS general substrate transporter</fullName>
    </submittedName>
</protein>
<feature type="compositionally biased region" description="Basic and acidic residues" evidence="5">
    <location>
        <begin position="545"/>
        <end position="555"/>
    </location>
</feature>
<gene>
    <name evidence="8" type="ORF">BCV69DRAFT_291095</name>
</gene>
<feature type="transmembrane region" description="Helical" evidence="6">
    <location>
        <begin position="485"/>
        <end position="506"/>
    </location>
</feature>
<dbReference type="EMBL" id="KZ819334">
    <property type="protein sequence ID" value="PWN18725.1"/>
    <property type="molecule type" value="Genomic_DNA"/>
</dbReference>
<reference evidence="8 9" key="1">
    <citation type="journal article" date="2018" name="Mol. Biol. Evol.">
        <title>Broad Genomic Sampling Reveals a Smut Pathogenic Ancestry of the Fungal Clade Ustilaginomycotina.</title>
        <authorList>
            <person name="Kijpornyongpan T."/>
            <person name="Mondo S.J."/>
            <person name="Barry K."/>
            <person name="Sandor L."/>
            <person name="Lee J."/>
            <person name="Lipzen A."/>
            <person name="Pangilinan J."/>
            <person name="LaButti K."/>
            <person name="Hainaut M."/>
            <person name="Henrissat B."/>
            <person name="Grigoriev I.V."/>
            <person name="Spatafora J.W."/>
            <person name="Aime M.C."/>
        </authorList>
    </citation>
    <scope>NUCLEOTIDE SEQUENCE [LARGE SCALE GENOMIC DNA]</scope>
    <source>
        <strain evidence="8 9">MCA 4718</strain>
    </source>
</reference>
<evidence type="ECO:0000256" key="5">
    <source>
        <dbReference type="SAM" id="MobiDB-lite"/>
    </source>
</evidence>
<feature type="transmembrane region" description="Helical" evidence="6">
    <location>
        <begin position="118"/>
        <end position="138"/>
    </location>
</feature>
<sequence length="555" mass="60069">MVLKKTSLSTTLFGSNSGAQTKTATADVGQDEHDNENTLRKGKGKDASVEDGDSKIILVDFDEGDPENPKNWSKGRKWLTTFLLNVMTLTIGLSTTAYSSGIDGMVEDLGVSTELGQLGLFMFNASCAIAPLFLAPFCELTGRRVVYVSAFGAFTLVTLMLVFGKNIETILIGRLLQGLSGAVGTILVGGTFSDIHDDAERALPTSIFTFCAIISTVGAPLYAQYIAQYTEPGWRWIERVQIILSGLVFLLEALLFKETRGSAILAARAKKLRKDTGDDRFRAPGEVEKQGLAQLFRESSLRAVTLLVKEPVVFLYGAYIALAWGVVFLFLSVIPLTFGNLHGWTTGNIGLAYIPLIVGCFLGFFTGLWQDWMYARKTKQNSGVGVPEARLYGAMIFSPLFAIGMMIFAWTGAYADVSYWGPLIAECAILLGIYHVFLSVYSYTGDAYQDLASSAIAGQGFLRNMFAAVTPLFGTQMFNGMGIQWAGTMLALLAALLAPLPFVLFAKGETIRAKSKYAAQNKGAAEEGLKKKRDEEASPPGLQGETEKEGGKVAV</sequence>
<organism evidence="8 9">
    <name type="scientific">Pseudomicrostroma glucosiphilum</name>
    <dbReference type="NCBI Taxonomy" id="1684307"/>
    <lineage>
        <taxon>Eukaryota</taxon>
        <taxon>Fungi</taxon>
        <taxon>Dikarya</taxon>
        <taxon>Basidiomycota</taxon>
        <taxon>Ustilaginomycotina</taxon>
        <taxon>Exobasidiomycetes</taxon>
        <taxon>Microstromatales</taxon>
        <taxon>Microstromatales incertae sedis</taxon>
        <taxon>Pseudomicrostroma</taxon>
    </lineage>
</organism>
<dbReference type="Pfam" id="PF07690">
    <property type="entry name" value="MFS_1"/>
    <property type="match status" value="1"/>
</dbReference>
<feature type="compositionally biased region" description="Polar residues" evidence="5">
    <location>
        <begin position="14"/>
        <end position="24"/>
    </location>
</feature>
<feature type="compositionally biased region" description="Basic and acidic residues" evidence="5">
    <location>
        <begin position="30"/>
        <end position="49"/>
    </location>
</feature>
<feature type="transmembrane region" description="Helical" evidence="6">
    <location>
        <begin position="239"/>
        <end position="256"/>
    </location>
</feature>
<dbReference type="InterPro" id="IPR011701">
    <property type="entry name" value="MFS"/>
</dbReference>
<dbReference type="GeneID" id="37015474"/>
<feature type="transmembrane region" description="Helical" evidence="6">
    <location>
        <begin position="419"/>
        <end position="441"/>
    </location>
</feature>
<dbReference type="InterPro" id="IPR020846">
    <property type="entry name" value="MFS_dom"/>
</dbReference>
<feature type="region of interest" description="Disordered" evidence="5">
    <location>
        <begin position="14"/>
        <end position="49"/>
    </location>
</feature>
<dbReference type="SUPFAM" id="SSF103473">
    <property type="entry name" value="MFS general substrate transporter"/>
    <property type="match status" value="1"/>
</dbReference>
<dbReference type="AlphaFoldDB" id="A0A316U709"/>
<evidence type="ECO:0000256" key="3">
    <source>
        <dbReference type="ARBA" id="ARBA00022989"/>
    </source>
</evidence>
<dbReference type="GO" id="GO:0005886">
    <property type="term" value="C:plasma membrane"/>
    <property type="evidence" value="ECO:0007669"/>
    <property type="project" value="TreeGrafter"/>
</dbReference>
<proteinExistence type="predicted"/>
<evidence type="ECO:0000256" key="6">
    <source>
        <dbReference type="SAM" id="Phobius"/>
    </source>
</evidence>